<proteinExistence type="predicted"/>
<dbReference type="RefSeq" id="WP_014436692.1">
    <property type="nucleotide sequence ID" value="NC_017080.1"/>
</dbReference>
<organism evidence="1 2">
    <name type="scientific">Phycisphaera mikurensis (strain NBRC 102666 / KCTC 22515 / FYK2301M01)</name>
    <dbReference type="NCBI Taxonomy" id="1142394"/>
    <lineage>
        <taxon>Bacteria</taxon>
        <taxon>Pseudomonadati</taxon>
        <taxon>Planctomycetota</taxon>
        <taxon>Phycisphaerae</taxon>
        <taxon>Phycisphaerales</taxon>
        <taxon>Phycisphaeraceae</taxon>
        <taxon>Phycisphaera</taxon>
    </lineage>
</organism>
<dbReference type="HOGENOM" id="CLU_2900278_0_0_0"/>
<gene>
    <name evidence="1" type="ordered locus">PSMK_13140</name>
</gene>
<reference evidence="1 2" key="1">
    <citation type="submission" date="2012-02" db="EMBL/GenBank/DDBJ databases">
        <title>Complete genome sequence of Phycisphaera mikurensis NBRC 102666.</title>
        <authorList>
            <person name="Ankai A."/>
            <person name="Hosoyama A."/>
            <person name="Terui Y."/>
            <person name="Sekine M."/>
            <person name="Fukai R."/>
            <person name="Kato Y."/>
            <person name="Nakamura S."/>
            <person name="Yamada-Narita S."/>
            <person name="Kawakoshi A."/>
            <person name="Fukunaga Y."/>
            <person name="Yamazaki S."/>
            <person name="Fujita N."/>
        </authorList>
    </citation>
    <scope>NUCLEOTIDE SEQUENCE [LARGE SCALE GENOMIC DNA]</scope>
    <source>
        <strain evidence="2">NBRC 102666 / KCTC 22515 / FYK2301M01</strain>
    </source>
</reference>
<dbReference type="EMBL" id="AP012338">
    <property type="protein sequence ID" value="BAM03473.1"/>
    <property type="molecule type" value="Genomic_DNA"/>
</dbReference>
<dbReference type="AlphaFoldDB" id="I0IDY5"/>
<name>I0IDY5_PHYMF</name>
<dbReference type="Proteomes" id="UP000007881">
    <property type="component" value="Chromosome"/>
</dbReference>
<protein>
    <submittedName>
        <fullName evidence="1">Uncharacterized protein</fullName>
    </submittedName>
</protein>
<evidence type="ECO:0000313" key="2">
    <source>
        <dbReference type="Proteomes" id="UP000007881"/>
    </source>
</evidence>
<sequence>MIRDTSRFLTWAMAADRGLARIPTRRSDDGGFSALMRRPAARLMASHWWHRAVDRAGEAFGR</sequence>
<keyword evidence="2" id="KW-1185">Reference proteome</keyword>
<evidence type="ECO:0000313" key="1">
    <source>
        <dbReference type="EMBL" id="BAM03473.1"/>
    </source>
</evidence>
<dbReference type="STRING" id="1142394.PSMK_13140"/>
<dbReference type="KEGG" id="phm:PSMK_13140"/>
<accession>I0IDY5</accession>